<dbReference type="PANTHER" id="PTHR43792:SF1">
    <property type="entry name" value="N-ACETYLTRANSFERASE DOMAIN-CONTAINING PROTEIN"/>
    <property type="match status" value="1"/>
</dbReference>
<keyword evidence="2" id="KW-1185">Reference proteome</keyword>
<gene>
    <name evidence="1" type="ORF">P608_14660</name>
</gene>
<dbReference type="InterPro" id="IPR000182">
    <property type="entry name" value="GNAT_dom"/>
</dbReference>
<evidence type="ECO:0000313" key="2">
    <source>
        <dbReference type="Proteomes" id="UP000029549"/>
    </source>
</evidence>
<dbReference type="EMBL" id="AWTP01000114">
    <property type="protein sequence ID" value="KGH10535.1"/>
    <property type="molecule type" value="Genomic_DNA"/>
</dbReference>
<dbReference type="AlphaFoldDB" id="A0A096E6D9"/>
<dbReference type="RefSeq" id="WP_034351171.1">
    <property type="nucleotide sequence ID" value="NZ_AWOS01000001.1"/>
</dbReference>
<dbReference type="OrthoDB" id="9801656at2"/>
<dbReference type="InterPro" id="IPR016181">
    <property type="entry name" value="Acyl_CoA_acyltransferase"/>
</dbReference>
<dbReference type="PROSITE" id="PS51186">
    <property type="entry name" value="GNAT"/>
    <property type="match status" value="1"/>
</dbReference>
<evidence type="ECO:0000313" key="1">
    <source>
        <dbReference type="EMBL" id="KGH10535.1"/>
    </source>
</evidence>
<reference evidence="1 2" key="1">
    <citation type="submission" date="2013-09" db="EMBL/GenBank/DDBJ databases">
        <title>High correlation between genotypes and phenotypes of environmental bacteria Comamonas testosteroni strains.</title>
        <authorList>
            <person name="Liu L."/>
            <person name="Zhu W."/>
            <person name="Xia X."/>
            <person name="Xu B."/>
            <person name="Luo M."/>
            <person name="Wang G."/>
        </authorList>
    </citation>
    <scope>NUCLEOTIDE SEQUENCE [LARGE SCALE GENOMIC DNA]</scope>
    <source>
        <strain evidence="1 2">DF2</strain>
    </source>
</reference>
<sequence length="180" mass="19966">MAKSECLTTPRLILRQWTPQDLPEFAALNADTQVMRYFPNVLDRQASDALAAKAEALIAERGWGFWVAQDRATGHLAGMIGLHTPAAELPFSPCVEVGWRLARPYWGKGLATEGARAALDFAWNELQLDEVVAFTAVPNKPSQAVMQRLGMQPDAQTFMHPDLPSGHALAEHCLYRIRRS</sequence>
<keyword evidence="1" id="KW-0808">Transferase</keyword>
<proteinExistence type="predicted"/>
<dbReference type="InterPro" id="IPR051531">
    <property type="entry name" value="N-acetyltransferase"/>
</dbReference>
<dbReference type="Pfam" id="PF13302">
    <property type="entry name" value="Acetyltransf_3"/>
    <property type="match status" value="1"/>
</dbReference>
<organism evidence="1 2">
    <name type="scientific">Comamonas thiooxydans</name>
    <dbReference type="NCBI Taxonomy" id="363952"/>
    <lineage>
        <taxon>Bacteria</taxon>
        <taxon>Pseudomonadati</taxon>
        <taxon>Pseudomonadota</taxon>
        <taxon>Betaproteobacteria</taxon>
        <taxon>Burkholderiales</taxon>
        <taxon>Comamonadaceae</taxon>
        <taxon>Comamonas</taxon>
    </lineage>
</organism>
<dbReference type="Gene3D" id="3.40.630.30">
    <property type="match status" value="1"/>
</dbReference>
<protein>
    <submittedName>
        <fullName evidence="1">GCN5 family N-acetyltransferase</fullName>
    </submittedName>
</protein>
<dbReference type="PANTHER" id="PTHR43792">
    <property type="entry name" value="GNAT FAMILY, PUTATIVE (AFU_ORTHOLOGUE AFUA_3G00765)-RELATED-RELATED"/>
    <property type="match status" value="1"/>
</dbReference>
<dbReference type="GO" id="GO:0016747">
    <property type="term" value="F:acyltransferase activity, transferring groups other than amino-acyl groups"/>
    <property type="evidence" value="ECO:0007669"/>
    <property type="project" value="InterPro"/>
</dbReference>
<name>A0A096E6D9_9BURK</name>
<comment type="caution">
    <text evidence="1">The sequence shown here is derived from an EMBL/GenBank/DDBJ whole genome shotgun (WGS) entry which is preliminary data.</text>
</comment>
<dbReference type="SUPFAM" id="SSF55729">
    <property type="entry name" value="Acyl-CoA N-acyltransferases (Nat)"/>
    <property type="match status" value="1"/>
</dbReference>
<dbReference type="Proteomes" id="UP000029549">
    <property type="component" value="Unassembled WGS sequence"/>
</dbReference>
<accession>A0A096E6D9</accession>